<sequence>MCTCCSRAPATAATSTCPRPRRSEVSRLLLTAGNVIGFQLVWLASIGGAGAGLAWAGPAAAAVFVAAMLAIGGRRRDDLRMLAIALPVGLAMDSGFAASGWLVYAEPGPWPALAPVWIASLWAGFALTLNHSMAFLRGRPAAAALFGLLGGPLAYWSAAEAFSAVAFGVPAAWALAALAIGWAAVLPLLFALGGRGRADTRPALAVRKAAT</sequence>
<keyword evidence="1" id="KW-0472">Membrane</keyword>
<dbReference type="InterPro" id="IPR021306">
    <property type="entry name" value="DUF2878"/>
</dbReference>
<reference evidence="2 3" key="1">
    <citation type="submission" date="2019-03" db="EMBL/GenBank/DDBJ databases">
        <title>Arenimonas daejeonensis sp. nov., isolated from compost.</title>
        <authorList>
            <person name="Jeon C.O."/>
        </authorList>
    </citation>
    <scope>NUCLEOTIDE SEQUENCE [LARGE SCALE GENOMIC DNA]</scope>
    <source>
        <strain evidence="2 3">R29</strain>
    </source>
</reference>
<proteinExistence type="predicted"/>
<dbReference type="Pfam" id="PF11086">
    <property type="entry name" value="DUF2878"/>
    <property type="match status" value="1"/>
</dbReference>
<dbReference type="OrthoDB" id="288800at2"/>
<feature type="transmembrane region" description="Helical" evidence="1">
    <location>
        <begin position="52"/>
        <end position="71"/>
    </location>
</feature>
<feature type="transmembrane region" description="Helical" evidence="1">
    <location>
        <begin position="110"/>
        <end position="129"/>
    </location>
</feature>
<feature type="transmembrane region" description="Helical" evidence="1">
    <location>
        <begin position="171"/>
        <end position="192"/>
    </location>
</feature>
<name>A0A5C4RQH5_9GAMM</name>
<protein>
    <submittedName>
        <fullName evidence="2">DUF2878 domain-containing protein</fullName>
    </submittedName>
</protein>
<feature type="transmembrane region" description="Helical" evidence="1">
    <location>
        <begin position="141"/>
        <end position="159"/>
    </location>
</feature>
<organism evidence="2 3">
    <name type="scientific">Arenimonas terrae</name>
    <dbReference type="NCBI Taxonomy" id="2546226"/>
    <lineage>
        <taxon>Bacteria</taxon>
        <taxon>Pseudomonadati</taxon>
        <taxon>Pseudomonadota</taxon>
        <taxon>Gammaproteobacteria</taxon>
        <taxon>Lysobacterales</taxon>
        <taxon>Lysobacteraceae</taxon>
        <taxon>Arenimonas</taxon>
    </lineage>
</organism>
<evidence type="ECO:0000313" key="3">
    <source>
        <dbReference type="Proteomes" id="UP000305760"/>
    </source>
</evidence>
<dbReference type="AlphaFoldDB" id="A0A5C4RQH5"/>
<keyword evidence="1" id="KW-0812">Transmembrane</keyword>
<feature type="transmembrane region" description="Helical" evidence="1">
    <location>
        <begin position="83"/>
        <end position="104"/>
    </location>
</feature>
<dbReference type="Proteomes" id="UP000305760">
    <property type="component" value="Unassembled WGS sequence"/>
</dbReference>
<dbReference type="EMBL" id="SMDR01000002">
    <property type="protein sequence ID" value="TNJ33446.1"/>
    <property type="molecule type" value="Genomic_DNA"/>
</dbReference>
<feature type="transmembrane region" description="Helical" evidence="1">
    <location>
        <begin position="28"/>
        <end position="46"/>
    </location>
</feature>
<keyword evidence="3" id="KW-1185">Reference proteome</keyword>
<keyword evidence="1" id="KW-1133">Transmembrane helix</keyword>
<evidence type="ECO:0000256" key="1">
    <source>
        <dbReference type="SAM" id="Phobius"/>
    </source>
</evidence>
<gene>
    <name evidence="2" type="ORF">E1B00_08760</name>
</gene>
<evidence type="ECO:0000313" key="2">
    <source>
        <dbReference type="EMBL" id="TNJ33446.1"/>
    </source>
</evidence>
<accession>A0A5C4RQH5</accession>
<comment type="caution">
    <text evidence="2">The sequence shown here is derived from an EMBL/GenBank/DDBJ whole genome shotgun (WGS) entry which is preliminary data.</text>
</comment>